<sequence>MKGWVILSSISSRSSPSSISITAAPPLQRTISSGCISSRLQQCRVSVLSNGTISGGRSSLLSNGDLRRVAMLKGSKGKCESPSHKLLKEKTKTRLEDLQGMLTNVQAAKKRVELMTL</sequence>
<name>A0A5H2XF06_PRUDU</name>
<gene>
    <name evidence="1" type="ORF">Prudu_18S000500</name>
</gene>
<proteinExistence type="predicted"/>
<evidence type="ECO:0000313" key="1">
    <source>
        <dbReference type="EMBL" id="BBN67237.1"/>
    </source>
</evidence>
<organism evidence="1">
    <name type="scientific">Prunus dulcis</name>
    <name type="common">Almond</name>
    <name type="synonym">Amygdalus dulcis</name>
    <dbReference type="NCBI Taxonomy" id="3755"/>
    <lineage>
        <taxon>Eukaryota</taxon>
        <taxon>Viridiplantae</taxon>
        <taxon>Streptophyta</taxon>
        <taxon>Embryophyta</taxon>
        <taxon>Tracheophyta</taxon>
        <taxon>Spermatophyta</taxon>
        <taxon>Magnoliopsida</taxon>
        <taxon>eudicotyledons</taxon>
        <taxon>Gunneridae</taxon>
        <taxon>Pentapetalae</taxon>
        <taxon>rosids</taxon>
        <taxon>fabids</taxon>
        <taxon>Rosales</taxon>
        <taxon>Rosaceae</taxon>
        <taxon>Amygdaloideae</taxon>
        <taxon>Amygdaleae</taxon>
        <taxon>Prunus</taxon>
    </lineage>
</organism>
<accession>A0A5H2XF06</accession>
<reference evidence="1" key="1">
    <citation type="journal article" date="2019" name="Science">
        <title>Mutation of a bHLH transcription factor allowed almond domestication.</title>
        <authorList>
            <person name="Sanchez-Perez R."/>
            <person name="Pavan S."/>
            <person name="Mazzeo R."/>
            <person name="Moldovan C."/>
            <person name="Aiese Cigliano R."/>
            <person name="Del Cueto J."/>
            <person name="Ricciardi F."/>
            <person name="Lotti C."/>
            <person name="Ricciardi L."/>
            <person name="Dicenta F."/>
            <person name="Lopez-Marques R.L."/>
            <person name="Lindberg Moller B."/>
        </authorList>
    </citation>
    <scope>NUCLEOTIDE SEQUENCE</scope>
</reference>
<protein>
    <submittedName>
        <fullName evidence="1">Vascular plant one zinc finger protein</fullName>
    </submittedName>
</protein>
<dbReference type="EMBL" id="AP020355">
    <property type="protein sequence ID" value="BBN67237.1"/>
    <property type="molecule type" value="Genomic_DNA"/>
</dbReference>
<dbReference type="AlphaFoldDB" id="A0A5H2XF06"/>